<dbReference type="AlphaFoldDB" id="A0A329BRA4"/>
<feature type="repeat" description="TPR" evidence="1">
    <location>
        <begin position="42"/>
        <end position="75"/>
    </location>
</feature>
<dbReference type="InterPro" id="IPR019734">
    <property type="entry name" value="TPR_rpt"/>
</dbReference>
<name>A0A329BRA4_9BURK</name>
<gene>
    <name evidence="2" type="ORF">BX591_12854</name>
</gene>
<dbReference type="EMBL" id="QLTK01000028">
    <property type="protein sequence ID" value="RAS21534.1"/>
    <property type="molecule type" value="Genomic_DNA"/>
</dbReference>
<organism evidence="2 3">
    <name type="scientific">Paraburkholderia bryophila</name>
    <dbReference type="NCBI Taxonomy" id="420952"/>
    <lineage>
        <taxon>Bacteria</taxon>
        <taxon>Pseudomonadati</taxon>
        <taxon>Pseudomonadota</taxon>
        <taxon>Betaproteobacteria</taxon>
        <taxon>Burkholderiales</taxon>
        <taxon>Burkholderiaceae</taxon>
        <taxon>Paraburkholderia</taxon>
    </lineage>
</organism>
<dbReference type="Gene3D" id="1.25.40.10">
    <property type="entry name" value="Tetratricopeptide repeat domain"/>
    <property type="match status" value="1"/>
</dbReference>
<accession>A0A329BRA4</accession>
<evidence type="ECO:0000313" key="2">
    <source>
        <dbReference type="EMBL" id="RAS21534.1"/>
    </source>
</evidence>
<sequence length="161" mass="17410">MQMQEDSLELLISIGHLARVYRRFDDARYLFERLALIYPQRAFPYLGLGLVEVDRANYRGAARLFASALAVVPDNALACAWLGTTQVLDGHYALGARTLMKVVGSDEPSASSMAMAFLKLPECAPFINANANSALAAGAAPPAHAAAPLSTIERLTIRGRY</sequence>
<evidence type="ECO:0000256" key="1">
    <source>
        <dbReference type="PROSITE-ProRule" id="PRU00339"/>
    </source>
</evidence>
<dbReference type="InterPro" id="IPR011990">
    <property type="entry name" value="TPR-like_helical_dom_sf"/>
</dbReference>
<comment type="caution">
    <text evidence="2">The sequence shown here is derived from an EMBL/GenBank/DDBJ whole genome shotgun (WGS) entry which is preliminary data.</text>
</comment>
<evidence type="ECO:0000313" key="3">
    <source>
        <dbReference type="Proteomes" id="UP000248918"/>
    </source>
</evidence>
<proteinExistence type="predicted"/>
<keyword evidence="1" id="KW-0802">TPR repeat</keyword>
<dbReference type="SUPFAM" id="SSF48452">
    <property type="entry name" value="TPR-like"/>
    <property type="match status" value="1"/>
</dbReference>
<dbReference type="PROSITE" id="PS50005">
    <property type="entry name" value="TPR"/>
    <property type="match status" value="1"/>
</dbReference>
<protein>
    <submittedName>
        <fullName evidence="2">Uncharacterized protein</fullName>
    </submittedName>
</protein>
<dbReference type="Proteomes" id="UP000248918">
    <property type="component" value="Unassembled WGS sequence"/>
</dbReference>
<reference evidence="2 3" key="1">
    <citation type="submission" date="2018-06" db="EMBL/GenBank/DDBJ databases">
        <title>Genomic Encyclopedia of Type Strains, Phase III (KMG-III): the genomes of soil and plant-associated and newly described type strains.</title>
        <authorList>
            <person name="Whitman W."/>
        </authorList>
    </citation>
    <scope>NUCLEOTIDE SEQUENCE [LARGE SCALE GENOMIC DNA]</scope>
    <source>
        <strain evidence="2 3">LMG 23644</strain>
    </source>
</reference>